<proteinExistence type="predicted"/>
<protein>
    <submittedName>
        <fullName evidence="1">Uncharacterized protein</fullName>
    </submittedName>
</protein>
<dbReference type="Proteomes" id="UP001596302">
    <property type="component" value="Unassembled WGS sequence"/>
</dbReference>
<reference evidence="2" key="1">
    <citation type="journal article" date="2019" name="Int. J. Syst. Evol. Microbiol.">
        <title>The Global Catalogue of Microorganisms (GCM) 10K type strain sequencing project: providing services to taxonomists for standard genome sequencing and annotation.</title>
        <authorList>
            <consortium name="The Broad Institute Genomics Platform"/>
            <consortium name="The Broad Institute Genome Sequencing Center for Infectious Disease"/>
            <person name="Wu L."/>
            <person name="Ma J."/>
        </authorList>
    </citation>
    <scope>NUCLEOTIDE SEQUENCE [LARGE SCALE GENOMIC DNA]</scope>
    <source>
        <strain evidence="2">CCM 8391</strain>
    </source>
</reference>
<dbReference type="RefSeq" id="WP_379584857.1">
    <property type="nucleotide sequence ID" value="NZ_JBHSQW010000025.1"/>
</dbReference>
<keyword evidence="2" id="KW-1185">Reference proteome</keyword>
<comment type="caution">
    <text evidence="1">The sequence shown here is derived from an EMBL/GenBank/DDBJ whole genome shotgun (WGS) entry which is preliminary data.</text>
</comment>
<accession>A0ABW1J207</accession>
<sequence length="207" mass="23167">MTTARRQALKAFDTTATITDPRWFEWVYEQGFRLYVMHSTVWGTGLPWPRTQPQLRMAIDAGLKVAVYTRDPRHWRAGIQAVGRFRDHVQFFPLDVETDPGCRVTRDMVDGITAMGIRPVIYSGAGMWHEVMGGNVTEFADVPLWETHVTGAVTLENYAATLESPAPVPFGGWNTRRTPRIMVQQAFDVALGGVGVDLNSVDGAFLR</sequence>
<gene>
    <name evidence="1" type="ORF">ACFQE5_11525</name>
</gene>
<organism evidence="1 2">
    <name type="scientific">Pseudonocardia hispaniensis</name>
    <dbReference type="NCBI Taxonomy" id="904933"/>
    <lineage>
        <taxon>Bacteria</taxon>
        <taxon>Bacillati</taxon>
        <taxon>Actinomycetota</taxon>
        <taxon>Actinomycetes</taxon>
        <taxon>Pseudonocardiales</taxon>
        <taxon>Pseudonocardiaceae</taxon>
        <taxon>Pseudonocardia</taxon>
    </lineage>
</organism>
<dbReference type="SUPFAM" id="SSF51445">
    <property type="entry name" value="(Trans)glycosidases"/>
    <property type="match status" value="1"/>
</dbReference>
<dbReference type="Gene3D" id="3.20.20.80">
    <property type="entry name" value="Glycosidases"/>
    <property type="match status" value="1"/>
</dbReference>
<evidence type="ECO:0000313" key="2">
    <source>
        <dbReference type="Proteomes" id="UP001596302"/>
    </source>
</evidence>
<evidence type="ECO:0000313" key="1">
    <source>
        <dbReference type="EMBL" id="MFC5994838.1"/>
    </source>
</evidence>
<dbReference type="EMBL" id="JBHSQW010000025">
    <property type="protein sequence ID" value="MFC5994838.1"/>
    <property type="molecule type" value="Genomic_DNA"/>
</dbReference>
<dbReference type="InterPro" id="IPR017853">
    <property type="entry name" value="GH"/>
</dbReference>
<name>A0ABW1J207_9PSEU</name>